<dbReference type="OrthoDB" id="6500128at2759"/>
<evidence type="ECO:0000256" key="3">
    <source>
        <dbReference type="ARBA" id="ARBA00022989"/>
    </source>
</evidence>
<feature type="compositionally biased region" description="Low complexity" evidence="5">
    <location>
        <begin position="637"/>
        <end position="654"/>
    </location>
</feature>
<dbReference type="EMBL" id="PGGS01000041">
    <property type="protein sequence ID" value="PNH10987.1"/>
    <property type="molecule type" value="Genomic_DNA"/>
</dbReference>
<evidence type="ECO:0000256" key="4">
    <source>
        <dbReference type="ARBA" id="ARBA00023136"/>
    </source>
</evidence>
<evidence type="ECO:0000256" key="5">
    <source>
        <dbReference type="SAM" id="MobiDB-lite"/>
    </source>
</evidence>
<dbReference type="Gene3D" id="1.20.1560.10">
    <property type="entry name" value="ABC transporter type 1, transmembrane domain"/>
    <property type="match status" value="1"/>
</dbReference>
<accession>A0A2J8AEN6</accession>
<dbReference type="Proteomes" id="UP000236333">
    <property type="component" value="Unassembled WGS sequence"/>
</dbReference>
<feature type="compositionally biased region" description="Low complexity" evidence="5">
    <location>
        <begin position="51"/>
        <end position="64"/>
    </location>
</feature>
<evidence type="ECO:0000313" key="7">
    <source>
        <dbReference type="Proteomes" id="UP000236333"/>
    </source>
</evidence>
<feature type="region of interest" description="Disordered" evidence="5">
    <location>
        <begin position="774"/>
        <end position="793"/>
    </location>
</feature>
<protein>
    <submittedName>
        <fullName evidence="6">ABC transporter C family member 13</fullName>
    </submittedName>
</protein>
<feature type="compositionally biased region" description="Low complexity" evidence="5">
    <location>
        <begin position="132"/>
        <end position="145"/>
    </location>
</feature>
<dbReference type="PANTHER" id="PTHR13037:SF24">
    <property type="entry name" value="POLYCOMB PROTEIN PCL-RELATED"/>
    <property type="match status" value="1"/>
</dbReference>
<feature type="compositionally biased region" description="Pro residues" evidence="5">
    <location>
        <begin position="345"/>
        <end position="369"/>
    </location>
</feature>
<keyword evidence="7" id="KW-1185">Reference proteome</keyword>
<dbReference type="GO" id="GO:0016020">
    <property type="term" value="C:membrane"/>
    <property type="evidence" value="ECO:0007669"/>
    <property type="project" value="InterPro"/>
</dbReference>
<evidence type="ECO:0000313" key="6">
    <source>
        <dbReference type="EMBL" id="PNH10987.1"/>
    </source>
</evidence>
<evidence type="ECO:0000256" key="1">
    <source>
        <dbReference type="ARBA" id="ARBA00022581"/>
    </source>
</evidence>
<feature type="compositionally biased region" description="Low complexity" evidence="5">
    <location>
        <begin position="233"/>
        <end position="266"/>
    </location>
</feature>
<name>A0A2J8AEN6_9CHLO</name>
<feature type="region of interest" description="Disordered" evidence="5">
    <location>
        <begin position="51"/>
        <end position="84"/>
    </location>
</feature>
<dbReference type="PANTHER" id="PTHR13037">
    <property type="entry name" value="FORMIN"/>
    <property type="match status" value="1"/>
</dbReference>
<dbReference type="InterPro" id="IPR036640">
    <property type="entry name" value="ABC1_TM_sf"/>
</dbReference>
<feature type="compositionally biased region" description="Low complexity" evidence="5">
    <location>
        <begin position="476"/>
        <end position="504"/>
    </location>
</feature>
<feature type="non-terminal residue" evidence="6">
    <location>
        <position position="1"/>
    </location>
</feature>
<keyword evidence="1" id="KW-0945">Host-virus interaction</keyword>
<feature type="region of interest" description="Disordered" evidence="5">
    <location>
        <begin position="344"/>
        <end position="394"/>
    </location>
</feature>
<feature type="region of interest" description="Disordered" evidence="5">
    <location>
        <begin position="637"/>
        <end position="693"/>
    </location>
</feature>
<sequence>LPSGARTTTILAQPLPPTTTVTTITATAKGARRHATIEPRRAAAAAAAANNNNNNINNSTAQPPSSLPPPPPPPPQPPPQPAAGAAAAVSLAAAAVSLAAAAASMAAAAAAAAAAPLPRPPPPAPPPPPGSPFAAGTAAARPAFSTSPRPTLTIFDITAASLSNLGRETNSTATLALRADTTGPWVSDLPDPLGGTAASFSIAAAAAAAADIRPCSGPVPALRSHYFGRRTSPSRQQSNSGSSHGFASFPAPNPAAPRRNPSRAPSVLGPSAGTPRWVSVVAAAASEKMVTGGSTSGAASWAGLQSPLQLPPLAAAGARSPAGAHQVLDLNLGRQDSSAAATVLPMPPTRYAPTPPPSPPPLPSPPRGPEPNVGADAAPVVHDGVGGGAATNGPPQVYDKGSSLACRGYLLQVVRMAQYYRAAFSVVNSYGQVMSYFRTSGGGGVGGGSDGGGSSDGGRAEGGSWQRRCRANVLAAAEAEAAARTQPQHQQPQQPQQPQQQPRSSGGGAGGRSADSDEEACGQQLPSSVTGILPQGAPNPAWASRPPGWAAAFMQRTDSYKSGAQRLPGSRRGSVDHSNRLPQPQPQPPTGGNESRLCCQLRAALMAVLYRKSLLAVRYGTAHQPYGKEAQPPAAAAAAAGGADGSGAPEPDGSVGAGAGGGSGSDDGGGGRAGGGVAGGGGGGGGGGEGDVSTLMSVDTGRAVNLLQSFHEVWSLPWQIALALYLLYTQVRYAFVAGLAVSLALVPANRLIAVRILAASTAMMAAKPTDLPPPPSLGFGPLHPAAAASGTPPPPRRVFRAGSLLNMQARVSSARALLGAAASSRSLAAAQAQAAQAQAMDVPLGLAGPYPGSDSEAEAEAGA</sequence>
<gene>
    <name evidence="6" type="ORF">TSOC_002240</name>
</gene>
<feature type="compositionally biased region" description="Pro residues" evidence="5">
    <location>
        <begin position="65"/>
        <end position="81"/>
    </location>
</feature>
<feature type="region of interest" description="Disordered" evidence="5">
    <location>
        <begin position="562"/>
        <end position="595"/>
    </location>
</feature>
<keyword evidence="3" id="KW-1133">Transmembrane helix</keyword>
<dbReference type="GO" id="GO:0005524">
    <property type="term" value="F:ATP binding"/>
    <property type="evidence" value="ECO:0007669"/>
    <property type="project" value="InterPro"/>
</dbReference>
<keyword evidence="4" id="KW-0472">Membrane</keyword>
<feature type="region of interest" description="Disordered" evidence="5">
    <location>
        <begin position="115"/>
        <end position="147"/>
    </location>
</feature>
<keyword evidence="2" id="KW-0812">Transmembrane</keyword>
<feature type="compositionally biased region" description="Gly residues" evidence="5">
    <location>
        <begin position="655"/>
        <end position="690"/>
    </location>
</feature>
<dbReference type="AlphaFoldDB" id="A0A2J8AEN6"/>
<reference evidence="6 7" key="1">
    <citation type="journal article" date="2017" name="Mol. Biol. Evol.">
        <title>The 4-celled Tetrabaena socialis nuclear genome reveals the essential components for genetic control of cell number at the origin of multicellularity in the volvocine lineage.</title>
        <authorList>
            <person name="Featherston J."/>
            <person name="Arakaki Y."/>
            <person name="Hanschen E.R."/>
            <person name="Ferris P.J."/>
            <person name="Michod R.E."/>
            <person name="Olson B.J.S.C."/>
            <person name="Nozaki H."/>
            <person name="Durand P.M."/>
        </authorList>
    </citation>
    <scope>NUCLEOTIDE SEQUENCE [LARGE SCALE GENOMIC DNA]</scope>
    <source>
        <strain evidence="6 7">NIES-571</strain>
    </source>
</reference>
<feature type="region of interest" description="Disordered" evidence="5">
    <location>
        <begin position="229"/>
        <end position="273"/>
    </location>
</feature>
<evidence type="ECO:0000256" key="2">
    <source>
        <dbReference type="ARBA" id="ARBA00022692"/>
    </source>
</evidence>
<proteinExistence type="predicted"/>
<organism evidence="6 7">
    <name type="scientific">Tetrabaena socialis</name>
    <dbReference type="NCBI Taxonomy" id="47790"/>
    <lineage>
        <taxon>Eukaryota</taxon>
        <taxon>Viridiplantae</taxon>
        <taxon>Chlorophyta</taxon>
        <taxon>core chlorophytes</taxon>
        <taxon>Chlorophyceae</taxon>
        <taxon>CS clade</taxon>
        <taxon>Chlamydomonadales</taxon>
        <taxon>Tetrabaenaceae</taxon>
        <taxon>Tetrabaena</taxon>
    </lineage>
</organism>
<feature type="compositionally biased region" description="Pro residues" evidence="5">
    <location>
        <begin position="117"/>
        <end position="131"/>
    </location>
</feature>
<feature type="region of interest" description="Disordered" evidence="5">
    <location>
        <begin position="476"/>
        <end position="546"/>
    </location>
</feature>
<comment type="caution">
    <text evidence="6">The sequence shown here is derived from an EMBL/GenBank/DDBJ whole genome shotgun (WGS) entry which is preliminary data.</text>
</comment>
<feature type="compositionally biased region" description="Low complexity" evidence="5">
    <location>
        <begin position="777"/>
        <end position="790"/>
    </location>
</feature>